<protein>
    <submittedName>
        <fullName evidence="1">Uncharacterized protein</fullName>
    </submittedName>
</protein>
<dbReference type="EMBL" id="HACG01013256">
    <property type="protein sequence ID" value="CEK60121.1"/>
    <property type="molecule type" value="Transcribed_RNA"/>
</dbReference>
<name>A0A0B6YWK1_9EUPU</name>
<evidence type="ECO:0000313" key="1">
    <source>
        <dbReference type="EMBL" id="CEK60121.1"/>
    </source>
</evidence>
<organism evidence="1">
    <name type="scientific">Arion vulgaris</name>
    <dbReference type="NCBI Taxonomy" id="1028688"/>
    <lineage>
        <taxon>Eukaryota</taxon>
        <taxon>Metazoa</taxon>
        <taxon>Spiralia</taxon>
        <taxon>Lophotrochozoa</taxon>
        <taxon>Mollusca</taxon>
        <taxon>Gastropoda</taxon>
        <taxon>Heterobranchia</taxon>
        <taxon>Euthyneura</taxon>
        <taxon>Panpulmonata</taxon>
        <taxon>Eupulmonata</taxon>
        <taxon>Stylommatophora</taxon>
        <taxon>Helicina</taxon>
        <taxon>Arionoidea</taxon>
        <taxon>Arionidae</taxon>
        <taxon>Arion</taxon>
    </lineage>
</organism>
<gene>
    <name evidence="1" type="primary">ORF38478</name>
</gene>
<accession>A0A0B6YWK1</accession>
<feature type="non-terminal residue" evidence="1">
    <location>
        <position position="56"/>
    </location>
</feature>
<reference evidence="1" key="1">
    <citation type="submission" date="2014-12" db="EMBL/GenBank/DDBJ databases">
        <title>Insight into the proteome of Arion vulgaris.</title>
        <authorList>
            <person name="Aradska J."/>
            <person name="Bulat T."/>
            <person name="Smidak R."/>
            <person name="Sarate P."/>
            <person name="Gangsoo J."/>
            <person name="Sialana F."/>
            <person name="Bilban M."/>
            <person name="Lubec G."/>
        </authorList>
    </citation>
    <scope>NUCLEOTIDE SEQUENCE</scope>
    <source>
        <tissue evidence="1">Skin</tissue>
    </source>
</reference>
<sequence>MKKIWDQITTTVLWNKIWGPITTTVLRNIPNITMRTVVNILEVTPDLNRSSTCRYC</sequence>
<proteinExistence type="predicted"/>
<dbReference type="AlphaFoldDB" id="A0A0B6YWK1"/>